<protein>
    <submittedName>
        <fullName evidence="2">Uncharacterized protein</fullName>
    </submittedName>
</protein>
<keyword evidence="1" id="KW-0812">Transmembrane</keyword>
<evidence type="ECO:0000256" key="1">
    <source>
        <dbReference type="SAM" id="Phobius"/>
    </source>
</evidence>
<dbReference type="AlphaFoldDB" id="A0A1V2UJ26"/>
<sequence>MKELKIIFGAFLLSLLLNWGLSYLLNRPFKWWITLGMFIGFSSAYLVGSRKRLGQKSLLLLPPFIRF</sequence>
<feature type="transmembrane region" description="Helical" evidence="1">
    <location>
        <begin position="7"/>
        <end position="25"/>
    </location>
</feature>
<name>A0A1V2UJ26_ENTMU</name>
<dbReference type="EMBL" id="MSTR01000007">
    <property type="protein sequence ID" value="ONN43172.1"/>
    <property type="molecule type" value="Genomic_DNA"/>
</dbReference>
<keyword evidence="1" id="KW-0472">Membrane</keyword>
<feature type="transmembrane region" description="Helical" evidence="1">
    <location>
        <begin position="31"/>
        <end position="48"/>
    </location>
</feature>
<evidence type="ECO:0000313" key="2">
    <source>
        <dbReference type="EMBL" id="ONN43172.1"/>
    </source>
</evidence>
<gene>
    <name evidence="2" type="ORF">BTN92_08915</name>
</gene>
<accession>A0A1V2UJ26</accession>
<proteinExistence type="predicted"/>
<reference evidence="2 3" key="1">
    <citation type="submission" date="2016-12" db="EMBL/GenBank/DDBJ databases">
        <authorList>
            <person name="Song W.-J."/>
            <person name="Kurnit D.M."/>
        </authorList>
    </citation>
    <scope>NUCLEOTIDE SEQUENCE [LARGE SCALE GENOMIC DNA]</scope>
    <source>
        <strain evidence="2 3">CGB1038-1_S1</strain>
    </source>
</reference>
<keyword evidence="1" id="KW-1133">Transmembrane helix</keyword>
<organism evidence="2 3">
    <name type="scientific">Enterococcus mundtii</name>
    <dbReference type="NCBI Taxonomy" id="53346"/>
    <lineage>
        <taxon>Bacteria</taxon>
        <taxon>Bacillati</taxon>
        <taxon>Bacillota</taxon>
        <taxon>Bacilli</taxon>
        <taxon>Lactobacillales</taxon>
        <taxon>Enterococcaceae</taxon>
        <taxon>Enterococcus</taxon>
    </lineage>
</organism>
<dbReference type="Proteomes" id="UP000189299">
    <property type="component" value="Unassembled WGS sequence"/>
</dbReference>
<comment type="caution">
    <text evidence="2">The sequence shown here is derived from an EMBL/GenBank/DDBJ whole genome shotgun (WGS) entry which is preliminary data.</text>
</comment>
<evidence type="ECO:0000313" key="3">
    <source>
        <dbReference type="Proteomes" id="UP000189299"/>
    </source>
</evidence>